<dbReference type="Proteomes" id="UP000289152">
    <property type="component" value="Unassembled WGS sequence"/>
</dbReference>
<feature type="compositionally biased region" description="Pro residues" evidence="6">
    <location>
        <begin position="11"/>
        <end position="29"/>
    </location>
</feature>
<keyword evidence="2" id="KW-0547">Nucleotide-binding</keyword>
<dbReference type="Gene3D" id="1.20.930.20">
    <property type="entry name" value="Adaptor protein Cbl, N-terminal domain"/>
    <property type="match status" value="1"/>
</dbReference>
<keyword evidence="9" id="KW-1185">Reference proteome</keyword>
<keyword evidence="3 8" id="KW-0418">Kinase</keyword>
<organism evidence="8 9">
    <name type="scientific">Tremella mesenterica</name>
    <name type="common">Jelly fungus</name>
    <dbReference type="NCBI Taxonomy" id="5217"/>
    <lineage>
        <taxon>Eukaryota</taxon>
        <taxon>Fungi</taxon>
        <taxon>Dikarya</taxon>
        <taxon>Basidiomycota</taxon>
        <taxon>Agaricomycotina</taxon>
        <taxon>Tremellomycetes</taxon>
        <taxon>Tremellales</taxon>
        <taxon>Tremellaceae</taxon>
        <taxon>Tremella</taxon>
    </lineage>
</organism>
<dbReference type="PRINTS" id="PR00109">
    <property type="entry name" value="TYRKINASE"/>
</dbReference>
<dbReference type="InterPro" id="IPR011009">
    <property type="entry name" value="Kinase-like_dom_sf"/>
</dbReference>
<keyword evidence="1" id="KW-0808">Transferase</keyword>
<evidence type="ECO:0000256" key="4">
    <source>
        <dbReference type="ARBA" id="ARBA00022840"/>
    </source>
</evidence>
<evidence type="ECO:0000256" key="6">
    <source>
        <dbReference type="SAM" id="MobiDB-lite"/>
    </source>
</evidence>
<name>A0A4Q1BV71_TREME</name>
<dbReference type="InterPro" id="IPR036537">
    <property type="entry name" value="Adaptor_Cbl_N_dom_sf"/>
</dbReference>
<dbReference type="STRING" id="5217.A0A4Q1BV71"/>
<dbReference type="AlphaFoldDB" id="A0A4Q1BV71"/>
<dbReference type="Gene3D" id="1.10.510.10">
    <property type="entry name" value="Transferase(Phosphotransferase) domain 1"/>
    <property type="match status" value="1"/>
</dbReference>
<sequence length="1179" mass="129411">MPLFKETNKPLPSPPVPPHDLQSSPPPPSDEISPASPGSSSGFRKRASSFVGKPDKVDSDDKSIASNKIKDFIKSLGPKKGSSDSLASASGSSSTEKAPSITSTIDTGTHGLIPGGGVISKRPSNLSTATFPPANPKPKSPPFKSPPLSPPPKPSSAPPPPYTSIPNSPASLGKVPILPKRPENGAPGTVSSAPAQYKPPPPPSVPPVPRATDEAFHNQVVSAQKQVDRLNMVYTALTALATGLSLGAGWLPGVAEGTMLVAEMLAQAKETSMHKVAALRLVERSATILAGVQQGIVDNKGQVSPITKSNIERLLKHLQDIAYLLTKLASRSFLKLYLSAKDTAQQIEQLNEDLEDYVNVFHLQTEISTAAWQEQSRADHERDMATLIEKLDMASQSDQAMLAALQMKTEEQQEAIKTLQRTLDALLSLQKREFDEHHPGSPLPSPELRHDKASDGFQLDSAAISQTQVTKGMIKTTRANVEDVKITSDRQYAAPNLVRGSRVASPALSIATTVMTTASESHRDFCEKALDVLRRHSTSNDVTVPDWTITSLEVTHEERIASGPFAVIWRGRWQGRTVAIKELNEHADRDLFIKEVDVWRRLRSTFILDFLGASSTTGPAPWFLVSPFMKNGNVLQYLRTDLGKQANKLALIHQISQGLEYLHSRYILHGDVKASNVLIGDDGQALLCDFGLSRLKMDMSTKSQRDSTKPALPVAGTMRWQSPERLAGGQVTWQCDVYSFGMAIYEIATNGQIPYGYVDDLYVRKDIQIEGKRPPRPAGLTDGLWALMNLCWAQEPDKRPSFVMISQELSKMYSIPKEQERKDTVATGKYLLSFVYQKNKCSFGHPFPRLPLMSRAISPESMTQPLLEVEEQGSSSSGSIHSTAPQLENQLSFDSTRIERHYRHYLQHNFDDRLTLPLWFPSVVTLGSVGYVFHGQFIKLLDANRPPLDTQDLPPQVSLSTFSALQTIKSPVNVRNVAEKGLDLVTSFITSSGRSTQCAISRRISINLKPGMKQASLIIDDGQFEIYTSLAEARAYLKNNIDWIMSHYGGVHPINKEDVIIVVGTLSARNYTTLVSNFAPRTTLTFNVHATRPQGEPWGTWTVNRDAPASFSKSFKPLQDNPQQGSTKNVSSKRMSMDDHDIKFACRVSKVGLPNEPMDTVLLAKLRFPPGGGDPALYP</sequence>
<reference evidence="8 9" key="1">
    <citation type="submission" date="2016-06" db="EMBL/GenBank/DDBJ databases">
        <title>Evolution of pathogenesis and genome organization in the Tremellales.</title>
        <authorList>
            <person name="Cuomo C."/>
            <person name="Litvintseva A."/>
            <person name="Heitman J."/>
            <person name="Chen Y."/>
            <person name="Sun S."/>
            <person name="Springer D."/>
            <person name="Dromer F."/>
            <person name="Young S."/>
            <person name="Zeng Q."/>
            <person name="Chapman S."/>
            <person name="Gujja S."/>
            <person name="Saif S."/>
            <person name="Birren B."/>
        </authorList>
    </citation>
    <scope>NUCLEOTIDE SEQUENCE [LARGE SCALE GENOMIC DNA]</scope>
    <source>
        <strain evidence="8 9">ATCC 28783</strain>
    </source>
</reference>
<feature type="region of interest" description="Disordered" evidence="6">
    <location>
        <begin position="1"/>
        <end position="211"/>
    </location>
</feature>
<dbReference type="OrthoDB" id="1668230at2759"/>
<dbReference type="InterPro" id="IPR008271">
    <property type="entry name" value="Ser/Thr_kinase_AS"/>
</dbReference>
<dbReference type="InterPro" id="IPR000719">
    <property type="entry name" value="Prot_kinase_dom"/>
</dbReference>
<evidence type="ECO:0000256" key="2">
    <source>
        <dbReference type="ARBA" id="ARBA00022741"/>
    </source>
</evidence>
<feature type="region of interest" description="Disordered" evidence="6">
    <location>
        <begin position="1112"/>
        <end position="1135"/>
    </location>
</feature>
<evidence type="ECO:0000313" key="9">
    <source>
        <dbReference type="Proteomes" id="UP000289152"/>
    </source>
</evidence>
<feature type="compositionally biased region" description="Pro residues" evidence="6">
    <location>
        <begin position="133"/>
        <end position="163"/>
    </location>
</feature>
<dbReference type="GO" id="GO:0004674">
    <property type="term" value="F:protein serine/threonine kinase activity"/>
    <property type="evidence" value="ECO:0007669"/>
    <property type="project" value="TreeGrafter"/>
</dbReference>
<dbReference type="SMART" id="SM00220">
    <property type="entry name" value="S_TKc"/>
    <property type="match status" value="1"/>
</dbReference>
<dbReference type="PROSITE" id="PS50011">
    <property type="entry name" value="PROTEIN_KINASE_DOM"/>
    <property type="match status" value="1"/>
</dbReference>
<comment type="caution">
    <text evidence="8">The sequence shown here is derived from an EMBL/GenBank/DDBJ whole genome shotgun (WGS) entry which is preliminary data.</text>
</comment>
<proteinExistence type="predicted"/>
<dbReference type="EMBL" id="SDIL01000004">
    <property type="protein sequence ID" value="RXK41950.1"/>
    <property type="molecule type" value="Genomic_DNA"/>
</dbReference>
<dbReference type="PANTHER" id="PTHR44329:SF288">
    <property type="entry name" value="MITOGEN-ACTIVATED PROTEIN KINASE KINASE KINASE 20"/>
    <property type="match status" value="1"/>
</dbReference>
<feature type="compositionally biased region" description="Low complexity" evidence="6">
    <location>
        <begin position="83"/>
        <end position="100"/>
    </location>
</feature>
<dbReference type="InParanoid" id="A0A4Q1BV71"/>
<evidence type="ECO:0000256" key="5">
    <source>
        <dbReference type="SAM" id="Coils"/>
    </source>
</evidence>
<evidence type="ECO:0000256" key="1">
    <source>
        <dbReference type="ARBA" id="ARBA00022679"/>
    </source>
</evidence>
<protein>
    <submittedName>
        <fullName evidence="8">TKL/TKL-CCIN protein kinase</fullName>
    </submittedName>
</protein>
<feature type="compositionally biased region" description="Polar residues" evidence="6">
    <location>
        <begin position="1120"/>
        <end position="1134"/>
    </location>
</feature>
<evidence type="ECO:0000313" key="8">
    <source>
        <dbReference type="EMBL" id="RXK41950.1"/>
    </source>
</evidence>
<dbReference type="VEuPathDB" id="FungiDB:TREMEDRAFT_29882"/>
<dbReference type="InterPro" id="IPR051681">
    <property type="entry name" value="Ser/Thr_Kinases-Pseudokinases"/>
</dbReference>
<feature type="coiled-coil region" evidence="5">
    <location>
        <begin position="402"/>
        <end position="429"/>
    </location>
</feature>
<dbReference type="SUPFAM" id="SSF56112">
    <property type="entry name" value="Protein kinase-like (PK-like)"/>
    <property type="match status" value="1"/>
</dbReference>
<evidence type="ECO:0000259" key="7">
    <source>
        <dbReference type="PROSITE" id="PS50011"/>
    </source>
</evidence>
<dbReference type="CDD" id="cd21037">
    <property type="entry name" value="MLKL_NTD"/>
    <property type="match status" value="1"/>
</dbReference>
<evidence type="ECO:0000256" key="3">
    <source>
        <dbReference type="ARBA" id="ARBA00022777"/>
    </source>
</evidence>
<keyword evidence="4" id="KW-0067">ATP-binding</keyword>
<dbReference type="GO" id="GO:0005524">
    <property type="term" value="F:ATP binding"/>
    <property type="evidence" value="ECO:0007669"/>
    <property type="project" value="UniProtKB-KW"/>
</dbReference>
<dbReference type="InterPro" id="IPR059179">
    <property type="entry name" value="MLKL-like_MCAfunc"/>
</dbReference>
<dbReference type="PANTHER" id="PTHR44329">
    <property type="entry name" value="SERINE/THREONINE-PROTEIN KINASE TNNI3K-RELATED"/>
    <property type="match status" value="1"/>
</dbReference>
<feature type="compositionally biased region" description="Basic and acidic residues" evidence="6">
    <location>
        <begin position="53"/>
        <end position="73"/>
    </location>
</feature>
<feature type="domain" description="Protein kinase" evidence="7">
    <location>
        <begin position="554"/>
        <end position="813"/>
    </location>
</feature>
<accession>A0A4Q1BV71</accession>
<dbReference type="PROSITE" id="PS00108">
    <property type="entry name" value="PROTEIN_KINASE_ST"/>
    <property type="match status" value="1"/>
</dbReference>
<dbReference type="InterPro" id="IPR001245">
    <property type="entry name" value="Ser-Thr/Tyr_kinase_cat_dom"/>
</dbReference>
<dbReference type="Pfam" id="PF07714">
    <property type="entry name" value="PK_Tyr_Ser-Thr"/>
    <property type="match status" value="1"/>
</dbReference>
<keyword evidence="5" id="KW-0175">Coiled coil</keyword>
<dbReference type="GO" id="GO:0007166">
    <property type="term" value="P:cell surface receptor signaling pathway"/>
    <property type="evidence" value="ECO:0007669"/>
    <property type="project" value="InterPro"/>
</dbReference>
<feature type="compositionally biased region" description="Pro residues" evidence="6">
    <location>
        <begin position="197"/>
        <end position="209"/>
    </location>
</feature>
<gene>
    <name evidence="8" type="ORF">M231_00671</name>
</gene>